<accession>A0A1G7RSY0</accession>
<name>A0A1G7RSY0_9EURY</name>
<proteinExistence type="predicted"/>
<evidence type="ECO:0000313" key="3">
    <source>
        <dbReference type="EMBL" id="SDG13856.1"/>
    </source>
</evidence>
<reference evidence="3 4" key="1">
    <citation type="submission" date="2016-10" db="EMBL/GenBank/DDBJ databases">
        <authorList>
            <person name="Varghese N."/>
            <person name="Submissions S."/>
        </authorList>
    </citation>
    <scope>NUCLEOTIDE SEQUENCE [LARGE SCALE GENOMIC DNA]</scope>
    <source>
        <strain evidence="3 4">CGMCC 1.3527</strain>
    </source>
</reference>
<evidence type="ECO:0000313" key="4">
    <source>
        <dbReference type="Proteomes" id="UP000324020"/>
    </source>
</evidence>
<dbReference type="AlphaFoldDB" id="A0A1G7RSY0"/>
<keyword evidence="2" id="KW-0472">Membrane</keyword>
<keyword evidence="4" id="KW-1185">Reference proteome</keyword>
<evidence type="ECO:0000256" key="1">
    <source>
        <dbReference type="SAM" id="Coils"/>
    </source>
</evidence>
<evidence type="ECO:0000256" key="2">
    <source>
        <dbReference type="SAM" id="Phobius"/>
    </source>
</evidence>
<dbReference type="RefSeq" id="WP_149799745.1">
    <property type="nucleotide sequence ID" value="NZ_FNBO01000017.1"/>
</dbReference>
<organism evidence="3 4">
    <name type="scientific">Halorubrum xinjiangense</name>
    <dbReference type="NCBI Taxonomy" id="261291"/>
    <lineage>
        <taxon>Archaea</taxon>
        <taxon>Methanobacteriati</taxon>
        <taxon>Methanobacteriota</taxon>
        <taxon>Stenosarchaea group</taxon>
        <taxon>Halobacteria</taxon>
        <taxon>Halobacteriales</taxon>
        <taxon>Haloferacaceae</taxon>
        <taxon>Halorubrum</taxon>
    </lineage>
</organism>
<keyword evidence="1" id="KW-0175">Coiled coil</keyword>
<feature type="transmembrane region" description="Helical" evidence="2">
    <location>
        <begin position="6"/>
        <end position="28"/>
    </location>
</feature>
<sequence>MLQSSYTLWIGGIVVGMLIFALALLWLIGIAGASGEETPAERAPHETDYTTDATSVDELRSEAEAFRETAADARADNDFDEAIDAYGAAVARYQAILDELDTGAAESHEEIEQSIDATREELETVRTLNDHRQELLETLKTAEQSFQVAIVAYTEGSQTLARIRFRQARDSFESALDLVEGANEELLSPPVEVSVEPDRTLPSTMLDELPAVPEPATASLADAGVETVTELESSEEPPSPPAVVETLVAEEDLDDEAATTLTLLSWVDGADTHEFGATTAVSQRHEQAVYGFTQSS</sequence>
<feature type="coiled-coil region" evidence="1">
    <location>
        <begin position="108"/>
        <end position="145"/>
    </location>
</feature>
<protein>
    <submittedName>
        <fullName evidence="3">Uncharacterized protein</fullName>
    </submittedName>
</protein>
<dbReference type="OrthoDB" id="8638at2157"/>
<keyword evidence="2" id="KW-1133">Transmembrane helix</keyword>
<gene>
    <name evidence="3" type="ORF">SAMN04488067_1174</name>
</gene>
<dbReference type="Proteomes" id="UP000324020">
    <property type="component" value="Unassembled WGS sequence"/>
</dbReference>
<dbReference type="EMBL" id="FNBO01000017">
    <property type="protein sequence ID" value="SDG13856.1"/>
    <property type="molecule type" value="Genomic_DNA"/>
</dbReference>
<keyword evidence="2" id="KW-0812">Transmembrane</keyword>